<comment type="caution">
    <text evidence="2">The sequence shown here is derived from an EMBL/GenBank/DDBJ whole genome shotgun (WGS) entry which is preliminary data.</text>
</comment>
<evidence type="ECO:0000313" key="3">
    <source>
        <dbReference type="Proteomes" id="UP000798808"/>
    </source>
</evidence>
<keyword evidence="3" id="KW-1185">Reference proteome</keyword>
<name>A0ABW9RM80_9BACT</name>
<feature type="coiled-coil region" evidence="1">
    <location>
        <begin position="227"/>
        <end position="254"/>
    </location>
</feature>
<gene>
    <name evidence="2" type="ORF">E1163_09240</name>
</gene>
<evidence type="ECO:0000256" key="1">
    <source>
        <dbReference type="SAM" id="Coils"/>
    </source>
</evidence>
<evidence type="ECO:0000313" key="2">
    <source>
        <dbReference type="EMBL" id="MTI25123.1"/>
    </source>
</evidence>
<reference evidence="2 3" key="1">
    <citation type="submission" date="2019-02" db="EMBL/GenBank/DDBJ databases">
        <authorList>
            <person name="Goldberg S.R."/>
            <person name="Haltli B.A."/>
            <person name="Correa H."/>
            <person name="Russell K.G."/>
        </authorList>
    </citation>
    <scope>NUCLEOTIDE SEQUENCE [LARGE SCALE GENOMIC DNA]</scope>
    <source>
        <strain evidence="2 3">JCM 16186</strain>
    </source>
</reference>
<sequence length="657" mass="77493">MQVIEIHFEGERSVLAVSHGKEKINEHLELLKEAGLANLTLKTVPLEGFPVYAVETHKIDDAGSEHNHFEYVDEQGYVQMIQMQKQHRVEDNFHVYFTAYYFEEEYFQQEPGHHHMDYLDHAQVDNYFLNDEDVEKGLAHSRISRLAGRWDLDGLDKLFTRYMASGSPAEKEELAYHGYLSVFAQMDYDFACGKLTDAGISLLIPIAEKISMLVGKEQWDVYSRAYMMLLEDAIEKHEDKVEHYFNEAERAVQANMLDSLEDQQESYKQLAQINDMLAEYYYFDDKHWHRALEFINTSIALDPAEGDWFTYLQLIYIPYDVRKNKRMEGLTEPEIKERYKKWHELRDNEIIKFRALGISQNDSRHAVALNIALAYKRLREYVEWYALADSLFPEHDYQYWLNEAVNWKKQKTTRMQLTEAGHFFHAEGNRYKRIDLLETAVAHFQRLIEQVVDAPFEVYYKASALEDISDIYFSKNNHNEGVNYRNQATQCYRDHISLVEGNPSVFMHYTEYLERCYIHPADIIKPAMAELEALAAISEDQGEGMYSSPVMLRIRLALLQEDEGEALYHIVKSLILFELSMEDHIKELVQMPQIRGFKKLYALLNDTLAFFDEIREGYYLDTKIKWAQLREMTPQEVFEAWEERKEALRNREKIAWS</sequence>
<protein>
    <recommendedName>
        <fullName evidence="4">DUF4034 domain-containing protein</fullName>
    </recommendedName>
</protein>
<evidence type="ECO:0008006" key="4">
    <source>
        <dbReference type="Google" id="ProtNLM"/>
    </source>
</evidence>
<keyword evidence="1" id="KW-0175">Coiled coil</keyword>
<organism evidence="2 3">
    <name type="scientific">Fulvivirga kasyanovii</name>
    <dbReference type="NCBI Taxonomy" id="396812"/>
    <lineage>
        <taxon>Bacteria</taxon>
        <taxon>Pseudomonadati</taxon>
        <taxon>Bacteroidota</taxon>
        <taxon>Cytophagia</taxon>
        <taxon>Cytophagales</taxon>
        <taxon>Fulvivirgaceae</taxon>
        <taxon>Fulvivirga</taxon>
    </lineage>
</organism>
<accession>A0ABW9RM80</accession>
<dbReference type="RefSeq" id="WP_155171158.1">
    <property type="nucleotide sequence ID" value="NZ_BAAAFL010000012.1"/>
</dbReference>
<dbReference type="EMBL" id="SMLW01000486">
    <property type="protein sequence ID" value="MTI25123.1"/>
    <property type="molecule type" value="Genomic_DNA"/>
</dbReference>
<dbReference type="Proteomes" id="UP000798808">
    <property type="component" value="Unassembled WGS sequence"/>
</dbReference>
<proteinExistence type="predicted"/>